<dbReference type="RefSeq" id="XP_030980789.1">
    <property type="nucleotide sequence ID" value="XM_031127076.1"/>
</dbReference>
<sequence length="585" mass="62339">MPCAWATAKLVTLHDLSIMKEDNEPSSGDSLFSDESAAGPVEPKYRVAEGADGHSHGHVLEETFDDDGTVPGNGMFVSGYYDGCCSGDDFGGDMVMDRLRSKPKPVAAMFVHAGAGFHSHTNEEYHLEACRRAAQLGMAKMNAGGSAVDAVVEATKCLEDNTITNAGVGSNLCLDGTVECDATVVDHNGRSGAVGACSHVRYPVMLAEKILIESYKVLALRRISPILLVGEGARQYAKEHGIKVVDNEEMVTINARDRWEKWTEELRKATGSPRHSAPSGMHMPGRFDHSAALLTGTFNEGQPDSPRNGIGASSTSNNRTEAAVPTRQRQSMTPETQGAQVCSVSTGSPPAKRIRVMEPTLVTSSLNTPVTPTRTSHTTGDQLDRAQASQDMKPEDEIYDTVGVIAIDYQGRIAAASSSGGIGMKHRGRVGPAALVGIGTAVIPADEGDKSGTTVAAVTSGTGEHMATSMAAYKCAERLYLSTVRGRDGSDVPLDSEAKILTSFIDHDFMAHPGVRNQESRPAIGIMAVKKTSRGYYFTFGHNTESFAVASFASTEKEPRCTMSRVPETRHGRHRPVAGGLKISI</sequence>
<dbReference type="GO" id="GO:0005737">
    <property type="term" value="C:cytoplasm"/>
    <property type="evidence" value="ECO:0007669"/>
    <property type="project" value="TreeGrafter"/>
</dbReference>
<dbReference type="SUPFAM" id="SSF56235">
    <property type="entry name" value="N-terminal nucleophile aminohydrolases (Ntn hydrolases)"/>
    <property type="match status" value="1"/>
</dbReference>
<keyword evidence="4" id="KW-1185">Reference proteome</keyword>
<evidence type="ECO:0000256" key="3">
    <source>
        <dbReference type="SAM" id="MobiDB-lite"/>
    </source>
</evidence>
<feature type="region of interest" description="Disordered" evidence="3">
    <location>
        <begin position="296"/>
        <end position="351"/>
    </location>
</feature>
<evidence type="ECO:0000313" key="5">
    <source>
        <dbReference type="RefSeq" id="XP_030980789.1"/>
    </source>
</evidence>
<proteinExistence type="predicted"/>
<dbReference type="GO" id="GO:0004298">
    <property type="term" value="F:threonine-type endopeptidase activity"/>
    <property type="evidence" value="ECO:0007669"/>
    <property type="project" value="InterPro"/>
</dbReference>
<evidence type="ECO:0000256" key="2">
    <source>
        <dbReference type="PIRSR" id="PIRSR600246-3"/>
    </source>
</evidence>
<evidence type="ECO:0008006" key="6">
    <source>
        <dbReference type="Google" id="ProtNLM"/>
    </source>
</evidence>
<dbReference type="CDD" id="cd04514">
    <property type="entry name" value="Taspase1_like"/>
    <property type="match status" value="1"/>
</dbReference>
<dbReference type="FunFam" id="3.60.20.30:FF:000007">
    <property type="entry name" value="Similar to threonine aspartase"/>
    <property type="match status" value="1"/>
</dbReference>
<accession>A0A6P8B173</accession>
<dbReference type="PANTHER" id="PTHR10188:SF8">
    <property type="entry name" value="THREONINE ASPARTASE 1"/>
    <property type="match status" value="1"/>
</dbReference>
<feature type="site" description="Cleavage; by autolysis" evidence="2">
    <location>
        <begin position="400"/>
        <end position="401"/>
    </location>
</feature>
<dbReference type="KEGG" id="pgri:PgNI_07059"/>
<feature type="active site" description="Nucleophile" evidence="1">
    <location>
        <position position="401"/>
    </location>
</feature>
<evidence type="ECO:0000256" key="1">
    <source>
        <dbReference type="PIRSR" id="PIRSR600246-1"/>
    </source>
</evidence>
<reference evidence="5" key="1">
    <citation type="journal article" date="2019" name="Mol. Biol. Evol.">
        <title>Blast fungal genomes show frequent chromosomal changes, gene gains and losses, and effector gene turnover.</title>
        <authorList>
            <person name="Gomez Luciano L.B."/>
            <person name="Jason Tsai I."/>
            <person name="Chuma I."/>
            <person name="Tosa Y."/>
            <person name="Chen Y.H."/>
            <person name="Li J.Y."/>
            <person name="Li M.Y."/>
            <person name="Jade Lu M.Y."/>
            <person name="Nakayashiki H."/>
            <person name="Li W.H."/>
        </authorList>
    </citation>
    <scope>NUCLEOTIDE SEQUENCE</scope>
    <source>
        <strain evidence="5">NI907</strain>
    </source>
</reference>
<feature type="compositionally biased region" description="Polar residues" evidence="3">
    <location>
        <begin position="311"/>
        <end position="320"/>
    </location>
</feature>
<dbReference type="InterPro" id="IPR000246">
    <property type="entry name" value="Peptidase_T2"/>
</dbReference>
<gene>
    <name evidence="5" type="ORF">PgNI_07059</name>
</gene>
<dbReference type="AlphaFoldDB" id="A0A6P8B173"/>
<dbReference type="GO" id="GO:0051604">
    <property type="term" value="P:protein maturation"/>
    <property type="evidence" value="ECO:0007669"/>
    <property type="project" value="TreeGrafter"/>
</dbReference>
<dbReference type="InterPro" id="IPR037464">
    <property type="entry name" value="Taspase1"/>
</dbReference>
<dbReference type="Proteomes" id="UP000515153">
    <property type="component" value="Unplaced"/>
</dbReference>
<feature type="compositionally biased region" description="Polar residues" evidence="3">
    <location>
        <begin position="327"/>
        <end position="348"/>
    </location>
</feature>
<dbReference type="Gene3D" id="3.60.20.30">
    <property type="entry name" value="(Glycosyl)asparaginase"/>
    <property type="match status" value="1"/>
</dbReference>
<reference evidence="5" key="2">
    <citation type="submission" date="2019-10" db="EMBL/GenBank/DDBJ databases">
        <authorList>
            <consortium name="NCBI Genome Project"/>
        </authorList>
    </citation>
    <scope>NUCLEOTIDE SEQUENCE</scope>
    <source>
        <strain evidence="5">NI907</strain>
    </source>
</reference>
<protein>
    <recommendedName>
        <fullName evidence="6">Asparaginase</fullName>
    </recommendedName>
</protein>
<feature type="region of interest" description="Disordered" evidence="3">
    <location>
        <begin position="365"/>
        <end position="392"/>
    </location>
</feature>
<dbReference type="Pfam" id="PF01112">
    <property type="entry name" value="Asparaginase_2"/>
    <property type="match status" value="2"/>
</dbReference>
<evidence type="ECO:0000313" key="4">
    <source>
        <dbReference type="Proteomes" id="UP000515153"/>
    </source>
</evidence>
<dbReference type="PANTHER" id="PTHR10188">
    <property type="entry name" value="L-ASPARAGINASE"/>
    <property type="match status" value="1"/>
</dbReference>
<dbReference type="InterPro" id="IPR029055">
    <property type="entry name" value="Ntn_hydrolases_N"/>
</dbReference>
<feature type="compositionally biased region" description="Low complexity" evidence="3">
    <location>
        <begin position="368"/>
        <end position="379"/>
    </location>
</feature>
<feature type="region of interest" description="Disordered" evidence="3">
    <location>
        <begin position="564"/>
        <end position="585"/>
    </location>
</feature>
<name>A0A6P8B173_PYRGI</name>
<reference evidence="5" key="3">
    <citation type="submission" date="2025-08" db="UniProtKB">
        <authorList>
            <consortium name="RefSeq"/>
        </authorList>
    </citation>
    <scope>IDENTIFICATION</scope>
    <source>
        <strain evidence="5">NI907</strain>
    </source>
</reference>
<dbReference type="GeneID" id="41961985"/>
<organism evidence="4 5">
    <name type="scientific">Pyricularia grisea</name>
    <name type="common">Crabgrass-specific blast fungus</name>
    <name type="synonym">Magnaporthe grisea</name>
    <dbReference type="NCBI Taxonomy" id="148305"/>
    <lineage>
        <taxon>Eukaryota</taxon>
        <taxon>Fungi</taxon>
        <taxon>Dikarya</taxon>
        <taxon>Ascomycota</taxon>
        <taxon>Pezizomycotina</taxon>
        <taxon>Sordariomycetes</taxon>
        <taxon>Sordariomycetidae</taxon>
        <taxon>Magnaporthales</taxon>
        <taxon>Pyriculariaceae</taxon>
        <taxon>Pyricularia</taxon>
    </lineage>
</organism>